<sequence length="115" mass="13731">MKRLILMFTVAIVAATLQTANAQVSLNINIGAQPRYGYYTDYYARPVVHRTYYAPAPTRYVYVERNNYRPSKHYRTVKTRHYYSAPPRHHYNKKVHYKHHNKSFKHHKGNGRGRH</sequence>
<protein>
    <submittedName>
        <fullName evidence="2">Uncharacterized protein</fullName>
    </submittedName>
</protein>
<feature type="signal peptide" evidence="1">
    <location>
        <begin position="1"/>
        <end position="22"/>
    </location>
</feature>
<dbReference type="OrthoDB" id="799522at2"/>
<reference evidence="3" key="1">
    <citation type="submission" date="2017-09" db="EMBL/GenBank/DDBJ databases">
        <authorList>
            <person name="Varghese N."/>
            <person name="Submissions S."/>
        </authorList>
    </citation>
    <scope>NUCLEOTIDE SEQUENCE [LARGE SCALE GENOMIC DNA]</scope>
    <source>
        <strain evidence="3">CGMCC 1.12803</strain>
    </source>
</reference>
<evidence type="ECO:0000313" key="3">
    <source>
        <dbReference type="Proteomes" id="UP000219281"/>
    </source>
</evidence>
<evidence type="ECO:0000313" key="2">
    <source>
        <dbReference type="EMBL" id="SOD12744.1"/>
    </source>
</evidence>
<dbReference type="EMBL" id="OCMT01000001">
    <property type="protein sequence ID" value="SOD12744.1"/>
    <property type="molecule type" value="Genomic_DNA"/>
</dbReference>
<organism evidence="2 3">
    <name type="scientific">Pedobacter xixiisoli</name>
    <dbReference type="NCBI Taxonomy" id="1476464"/>
    <lineage>
        <taxon>Bacteria</taxon>
        <taxon>Pseudomonadati</taxon>
        <taxon>Bacteroidota</taxon>
        <taxon>Sphingobacteriia</taxon>
        <taxon>Sphingobacteriales</taxon>
        <taxon>Sphingobacteriaceae</taxon>
        <taxon>Pedobacter</taxon>
    </lineage>
</organism>
<gene>
    <name evidence="2" type="ORF">SAMN06297358_0825</name>
</gene>
<name>A0A285ZSV6_9SPHI</name>
<proteinExistence type="predicted"/>
<keyword evidence="1" id="KW-0732">Signal</keyword>
<evidence type="ECO:0000256" key="1">
    <source>
        <dbReference type="SAM" id="SignalP"/>
    </source>
</evidence>
<dbReference type="Proteomes" id="UP000219281">
    <property type="component" value="Unassembled WGS sequence"/>
</dbReference>
<keyword evidence="3" id="KW-1185">Reference proteome</keyword>
<feature type="chain" id="PRO_5013375479" evidence="1">
    <location>
        <begin position="23"/>
        <end position="115"/>
    </location>
</feature>
<dbReference type="RefSeq" id="WP_097128988.1">
    <property type="nucleotide sequence ID" value="NZ_OCMT01000001.1"/>
</dbReference>
<accession>A0A285ZSV6</accession>
<dbReference type="AlphaFoldDB" id="A0A285ZSV6"/>